<dbReference type="EMBL" id="JAJSOF020000038">
    <property type="protein sequence ID" value="KAJ4427184.1"/>
    <property type="molecule type" value="Genomic_DNA"/>
</dbReference>
<proteinExistence type="predicted"/>
<evidence type="ECO:0000313" key="2">
    <source>
        <dbReference type="Proteomes" id="UP001148838"/>
    </source>
</evidence>
<reference evidence="1 2" key="1">
    <citation type="journal article" date="2022" name="Allergy">
        <title>Genome assembly and annotation of Periplaneta americana reveal a comprehensive cockroach allergen profile.</title>
        <authorList>
            <person name="Wang L."/>
            <person name="Xiong Q."/>
            <person name="Saelim N."/>
            <person name="Wang L."/>
            <person name="Nong W."/>
            <person name="Wan A.T."/>
            <person name="Shi M."/>
            <person name="Liu X."/>
            <person name="Cao Q."/>
            <person name="Hui J.H.L."/>
            <person name="Sookrung N."/>
            <person name="Leung T.F."/>
            <person name="Tungtrongchitr A."/>
            <person name="Tsui S.K.W."/>
        </authorList>
    </citation>
    <scope>NUCLEOTIDE SEQUENCE [LARGE SCALE GENOMIC DNA]</scope>
    <source>
        <strain evidence="1">PWHHKU_190912</strain>
    </source>
</reference>
<accession>A0ABQ8RZL9</accession>
<gene>
    <name evidence="1" type="ORF">ANN_24800</name>
</gene>
<organism evidence="1 2">
    <name type="scientific">Periplaneta americana</name>
    <name type="common">American cockroach</name>
    <name type="synonym">Blatta americana</name>
    <dbReference type="NCBI Taxonomy" id="6978"/>
    <lineage>
        <taxon>Eukaryota</taxon>
        <taxon>Metazoa</taxon>
        <taxon>Ecdysozoa</taxon>
        <taxon>Arthropoda</taxon>
        <taxon>Hexapoda</taxon>
        <taxon>Insecta</taxon>
        <taxon>Pterygota</taxon>
        <taxon>Neoptera</taxon>
        <taxon>Polyneoptera</taxon>
        <taxon>Dictyoptera</taxon>
        <taxon>Blattodea</taxon>
        <taxon>Blattoidea</taxon>
        <taxon>Blattidae</taxon>
        <taxon>Blattinae</taxon>
        <taxon>Periplaneta</taxon>
    </lineage>
</organism>
<name>A0ABQ8RZL9_PERAM</name>
<comment type="caution">
    <text evidence="1">The sequence shown here is derived from an EMBL/GenBank/DDBJ whole genome shotgun (WGS) entry which is preliminary data.</text>
</comment>
<sequence length="108" mass="12640">MPKHTVFLVSHYFPVRGHLFPSDCDFGSIKRLLRRADQIYTPEYTQIMANVSRISRFSVHQVSTDEILSFKDWWPSSYKKMTNSDETSGRDIPKDIGLQWSNCRKVVN</sequence>
<evidence type="ECO:0000313" key="1">
    <source>
        <dbReference type="EMBL" id="KAJ4427184.1"/>
    </source>
</evidence>
<dbReference type="Proteomes" id="UP001148838">
    <property type="component" value="Unassembled WGS sequence"/>
</dbReference>
<keyword evidence="2" id="KW-1185">Reference proteome</keyword>
<protein>
    <submittedName>
        <fullName evidence="1">Uncharacterized protein</fullName>
    </submittedName>
</protein>